<evidence type="ECO:0000313" key="2">
    <source>
        <dbReference type="Proteomes" id="UP001175261"/>
    </source>
</evidence>
<accession>A0AA39GHV3</accession>
<organism evidence="1 2">
    <name type="scientific">Sarocladium strictum</name>
    <name type="common">Black bundle disease fungus</name>
    <name type="synonym">Acremonium strictum</name>
    <dbReference type="NCBI Taxonomy" id="5046"/>
    <lineage>
        <taxon>Eukaryota</taxon>
        <taxon>Fungi</taxon>
        <taxon>Dikarya</taxon>
        <taxon>Ascomycota</taxon>
        <taxon>Pezizomycotina</taxon>
        <taxon>Sordariomycetes</taxon>
        <taxon>Hypocreomycetidae</taxon>
        <taxon>Hypocreales</taxon>
        <taxon>Sarocladiaceae</taxon>
        <taxon>Sarocladium</taxon>
    </lineage>
</organism>
<proteinExistence type="predicted"/>
<dbReference type="PANTHER" id="PTHR38787:SF3">
    <property type="entry name" value="REGULATORY P DOMAIN-CONTAINING PROTEIN"/>
    <property type="match status" value="1"/>
</dbReference>
<protein>
    <recommendedName>
        <fullName evidence="3">Regulatory P domain-containing protein</fullName>
    </recommendedName>
</protein>
<reference evidence="1" key="1">
    <citation type="submission" date="2022-10" db="EMBL/GenBank/DDBJ databases">
        <title>Determination and structural analysis of whole genome sequence of Sarocladium strictum F4-1.</title>
        <authorList>
            <person name="Hu L."/>
            <person name="Jiang Y."/>
        </authorList>
    </citation>
    <scope>NUCLEOTIDE SEQUENCE</scope>
    <source>
        <strain evidence="1">F4-1</strain>
    </source>
</reference>
<dbReference type="AlphaFoldDB" id="A0AA39GHV3"/>
<comment type="caution">
    <text evidence="1">The sequence shown here is derived from an EMBL/GenBank/DDBJ whole genome shotgun (WGS) entry which is preliminary data.</text>
</comment>
<dbReference type="GO" id="GO:0005576">
    <property type="term" value="C:extracellular region"/>
    <property type="evidence" value="ECO:0007669"/>
    <property type="project" value="TreeGrafter"/>
</dbReference>
<dbReference type="EMBL" id="JAPDFR010000005">
    <property type="protein sequence ID" value="KAK0386799.1"/>
    <property type="molecule type" value="Genomic_DNA"/>
</dbReference>
<dbReference type="Proteomes" id="UP001175261">
    <property type="component" value="Unassembled WGS sequence"/>
</dbReference>
<keyword evidence="2" id="KW-1185">Reference proteome</keyword>
<dbReference type="NCBIfam" id="TIGR04312">
    <property type="entry name" value="choice_anch_B"/>
    <property type="match status" value="1"/>
</dbReference>
<name>A0AA39GHV3_SARSR</name>
<evidence type="ECO:0000313" key="1">
    <source>
        <dbReference type="EMBL" id="KAK0386799.1"/>
    </source>
</evidence>
<evidence type="ECO:0008006" key="3">
    <source>
        <dbReference type="Google" id="ProtNLM"/>
    </source>
</evidence>
<gene>
    <name evidence="1" type="ORF">NLU13_6635</name>
</gene>
<dbReference type="PANTHER" id="PTHR38787">
    <property type="entry name" value="REGULATORY P DOMAIN-CONTAINING PROTEIN"/>
    <property type="match status" value="1"/>
</dbReference>
<dbReference type="InterPro" id="IPR027589">
    <property type="entry name" value="Choice_anch_B"/>
</dbReference>
<sequence length="484" mass="54126">MRYSFTITALAALALGKEIPKNETRAAELYDNGVMHERIMSEKFRQWDEHASMSIAQAEDAYPELHFAQCRDGKVVPFRDQPNFSFRCKNMNLHHFLPHSAFGSATGQGSSSWGWESDDGREFAIIAQADGAAFAEVILGGKLRYLGRLPQTAGAAAAIWREIRVFKHYIVVGSESYDHHIQIFDLKKLLDIDYRKPVVFDPTTDLTGFYGNLPDGRAHNVLTNDESGFAYVVGARPRTSECRSGLIFLDLQDPSNPTSPGCAAMDGYVHDAQCLIYKGPQTKYLGREICYGYNEDSLTIYDVTDKKDPQLVSVTSYEGATYTHQGWVLDKENQEWLIMDDEYDEYDGRGPGANGHATTFIWDIRDLENPKQTGYYQAPRKTIDHNQYVFGNYSYQSNYGAGLSVLDISSIPQKPNGSGVHEVAWFDTYREDDGEDGGGSLQFIGSWSSYAGFKSGYILINTIEHGVFLVKVQNPQNGGDWTAG</sequence>